<evidence type="ECO:0000313" key="2">
    <source>
        <dbReference type="Proteomes" id="UP000887565"/>
    </source>
</evidence>
<reference evidence="3" key="1">
    <citation type="submission" date="2022-11" db="UniProtKB">
        <authorList>
            <consortium name="WormBaseParasite"/>
        </authorList>
    </citation>
    <scope>IDENTIFICATION</scope>
</reference>
<dbReference type="Pfam" id="PF17919">
    <property type="entry name" value="RT_RNaseH_2"/>
    <property type="match status" value="1"/>
</dbReference>
<dbReference type="Proteomes" id="UP000887565">
    <property type="component" value="Unplaced"/>
</dbReference>
<evidence type="ECO:0000259" key="1">
    <source>
        <dbReference type="Pfam" id="PF17919"/>
    </source>
</evidence>
<sequence length="398" mass="44035">MLSSGLVKRTFNKQSLQLPICRKIKVANDAFVNTQGPVVVSMESTFGEHMIKCVILNDDNNDQCIIGMDFLAHPVIHAILNFKDNYIKIQDVKLPLKILKPEQVGFCDDKLDTFSQTEEIKAEQPIGQALPSPHQLPSQQLEVTELAKFIFLVTQASISIWLNCQQWVTRTVFPSMIVTIPHMIVQPLTTNSIAAEFPIETAIVMSPMLSPNQLIPVAKHALEYAEISTDCQVATAAGDQGLTDHKLAALDKSLPGHTIQQKLDFALNKMAAKTYVNAAQKTQALQMLGQNHDVFSFPCDKPTFTNELTISIDTGTAKLGLLSQDSNCQFNVDHKNAFKGIKKALTSSPFLCYPVYNGKAQFVIQTDTSMTAIEAILYQENGDNQWVIAYNSCVLTDT</sequence>
<protein>
    <submittedName>
        <fullName evidence="3">Reverse transcriptase/retrotransposon-derived protein RNase H-like domain-containing protein</fullName>
    </submittedName>
</protein>
<dbReference type="SUPFAM" id="SSF56672">
    <property type="entry name" value="DNA/RNA polymerases"/>
    <property type="match status" value="1"/>
</dbReference>
<name>A0A915IEG9_ROMCU</name>
<evidence type="ECO:0000313" key="3">
    <source>
        <dbReference type="WBParaSite" id="nRc.2.0.1.t12198-RA"/>
    </source>
</evidence>
<dbReference type="InterPro" id="IPR041577">
    <property type="entry name" value="RT_RNaseH_2"/>
</dbReference>
<dbReference type="InterPro" id="IPR043502">
    <property type="entry name" value="DNA/RNA_pol_sf"/>
</dbReference>
<dbReference type="WBParaSite" id="nRc.2.0.1.t12198-RA">
    <property type="protein sequence ID" value="nRc.2.0.1.t12198-RA"/>
    <property type="gene ID" value="nRc.2.0.1.g12198"/>
</dbReference>
<feature type="domain" description="Reverse transcriptase/retrotransposon-derived protein RNase H-like" evidence="1">
    <location>
        <begin position="332"/>
        <end position="397"/>
    </location>
</feature>
<dbReference type="AlphaFoldDB" id="A0A915IEG9"/>
<organism evidence="2 3">
    <name type="scientific">Romanomermis culicivorax</name>
    <name type="common">Nematode worm</name>
    <dbReference type="NCBI Taxonomy" id="13658"/>
    <lineage>
        <taxon>Eukaryota</taxon>
        <taxon>Metazoa</taxon>
        <taxon>Ecdysozoa</taxon>
        <taxon>Nematoda</taxon>
        <taxon>Enoplea</taxon>
        <taxon>Dorylaimia</taxon>
        <taxon>Mermithida</taxon>
        <taxon>Mermithoidea</taxon>
        <taxon>Mermithidae</taxon>
        <taxon>Romanomermis</taxon>
    </lineage>
</organism>
<accession>A0A915IEG9</accession>
<proteinExistence type="predicted"/>
<keyword evidence="2" id="KW-1185">Reference proteome</keyword>